<keyword evidence="1" id="KW-0143">Chaperone</keyword>
<evidence type="ECO:0000256" key="3">
    <source>
        <dbReference type="SAM" id="Phobius"/>
    </source>
</evidence>
<dbReference type="eggNOG" id="ENOG502S3QV">
    <property type="taxonomic scope" value="Eukaryota"/>
</dbReference>
<dbReference type="GO" id="GO:0051787">
    <property type="term" value="F:misfolded protein binding"/>
    <property type="evidence" value="ECO:0007669"/>
    <property type="project" value="TreeGrafter"/>
</dbReference>
<evidence type="ECO:0000313" key="6">
    <source>
        <dbReference type="Proteomes" id="UP000007148"/>
    </source>
</evidence>
<dbReference type="PRINTS" id="PR00625">
    <property type="entry name" value="JDOMAIN"/>
</dbReference>
<gene>
    <name evidence="5" type="ORF">PIIN_10698</name>
</gene>
<feature type="region of interest" description="Disordered" evidence="2">
    <location>
        <begin position="405"/>
        <end position="510"/>
    </location>
</feature>
<keyword evidence="3" id="KW-0812">Transmembrane</keyword>
<dbReference type="InterPro" id="IPR051948">
    <property type="entry name" value="Hsp70_co-chaperone_J-domain"/>
</dbReference>
<feature type="region of interest" description="Disordered" evidence="2">
    <location>
        <begin position="242"/>
        <end position="297"/>
    </location>
</feature>
<dbReference type="InParanoid" id="G4TZG7"/>
<feature type="non-terminal residue" evidence="5">
    <location>
        <position position="1"/>
    </location>
</feature>
<feature type="transmembrane region" description="Helical" evidence="3">
    <location>
        <begin position="123"/>
        <end position="148"/>
    </location>
</feature>
<dbReference type="SUPFAM" id="SSF46565">
    <property type="entry name" value="Chaperone J-domain"/>
    <property type="match status" value="1"/>
</dbReference>
<organism evidence="5 6">
    <name type="scientific">Serendipita indica (strain DSM 11827)</name>
    <name type="common">Root endophyte fungus</name>
    <name type="synonym">Piriformospora indica</name>
    <dbReference type="NCBI Taxonomy" id="1109443"/>
    <lineage>
        <taxon>Eukaryota</taxon>
        <taxon>Fungi</taxon>
        <taxon>Dikarya</taxon>
        <taxon>Basidiomycota</taxon>
        <taxon>Agaricomycotina</taxon>
        <taxon>Agaricomycetes</taxon>
        <taxon>Sebacinales</taxon>
        <taxon>Serendipitaceae</taxon>
        <taxon>Serendipita</taxon>
    </lineage>
</organism>
<dbReference type="InterPro" id="IPR036869">
    <property type="entry name" value="J_dom_sf"/>
</dbReference>
<feature type="compositionally biased region" description="Pro residues" evidence="2">
    <location>
        <begin position="495"/>
        <end position="506"/>
    </location>
</feature>
<dbReference type="Proteomes" id="UP000007148">
    <property type="component" value="Unassembled WGS sequence"/>
</dbReference>
<feature type="transmembrane region" description="Helical" evidence="3">
    <location>
        <begin position="98"/>
        <end position="117"/>
    </location>
</feature>
<dbReference type="Gene3D" id="1.10.287.110">
    <property type="entry name" value="DnaJ domain"/>
    <property type="match status" value="1"/>
</dbReference>
<keyword evidence="3" id="KW-0472">Membrane</keyword>
<feature type="transmembrane region" description="Helical" evidence="3">
    <location>
        <begin position="160"/>
        <end position="180"/>
    </location>
</feature>
<feature type="domain" description="J" evidence="4">
    <location>
        <begin position="8"/>
        <end position="71"/>
    </location>
</feature>
<evidence type="ECO:0000256" key="2">
    <source>
        <dbReference type="SAM" id="MobiDB-lite"/>
    </source>
</evidence>
<dbReference type="GO" id="GO:0051087">
    <property type="term" value="F:protein-folding chaperone binding"/>
    <property type="evidence" value="ECO:0007669"/>
    <property type="project" value="TreeGrafter"/>
</dbReference>
<dbReference type="EMBL" id="CAFZ01000936">
    <property type="protein sequence ID" value="CCA76710.1"/>
    <property type="molecule type" value="Genomic_DNA"/>
</dbReference>
<feature type="compositionally biased region" description="Basic and acidic residues" evidence="2">
    <location>
        <begin position="349"/>
        <end position="360"/>
    </location>
</feature>
<dbReference type="InterPro" id="IPR001623">
    <property type="entry name" value="DnaJ_domain"/>
</dbReference>
<proteinExistence type="predicted"/>
<accession>G4TZG7</accession>
<dbReference type="STRING" id="1109443.G4TZG7"/>
<keyword evidence="6" id="KW-1185">Reference proteome</keyword>
<dbReference type="CDD" id="cd06257">
    <property type="entry name" value="DnaJ"/>
    <property type="match status" value="1"/>
</dbReference>
<protein>
    <submittedName>
        <fullName evidence="5">Related to chaperone protein DNAJ</fullName>
    </submittedName>
</protein>
<dbReference type="HOGENOM" id="CLU_521377_0_0_1"/>
<name>G4TZG7_SERID</name>
<dbReference type="OrthoDB" id="10250354at2759"/>
<dbReference type="PANTHER" id="PTHR44360:SF1">
    <property type="entry name" value="DNAJ HOMOLOG SUBFAMILY B MEMBER 9"/>
    <property type="match status" value="1"/>
</dbReference>
<evidence type="ECO:0000259" key="4">
    <source>
        <dbReference type="PROSITE" id="PS50076"/>
    </source>
</evidence>
<dbReference type="GO" id="GO:0005783">
    <property type="term" value="C:endoplasmic reticulum"/>
    <property type="evidence" value="ECO:0007669"/>
    <property type="project" value="TreeGrafter"/>
</dbReference>
<dbReference type="AlphaFoldDB" id="G4TZG7"/>
<reference evidence="5 6" key="1">
    <citation type="journal article" date="2011" name="PLoS Pathog.">
        <title>Endophytic Life Strategies Decoded by Genome and Transcriptome Analyses of the Mutualistic Root Symbiont Piriformospora indica.</title>
        <authorList>
            <person name="Zuccaro A."/>
            <person name="Lahrmann U."/>
            <person name="Guldener U."/>
            <person name="Langen G."/>
            <person name="Pfiffi S."/>
            <person name="Biedenkopf D."/>
            <person name="Wong P."/>
            <person name="Samans B."/>
            <person name="Grimm C."/>
            <person name="Basiewicz M."/>
            <person name="Murat C."/>
            <person name="Martin F."/>
            <person name="Kogel K.H."/>
        </authorList>
    </citation>
    <scope>NUCLEOTIDE SEQUENCE [LARGE SCALE GENOMIC DNA]</scope>
    <source>
        <strain evidence="5 6">DSM 11827</strain>
    </source>
</reference>
<evidence type="ECO:0000313" key="5">
    <source>
        <dbReference type="EMBL" id="CCA76710.1"/>
    </source>
</evidence>
<dbReference type="PROSITE" id="PS50076">
    <property type="entry name" value="DNAJ_2"/>
    <property type="match status" value="1"/>
</dbReference>
<sequence length="523" mass="57759">AYVQAPPNFYELLGVSPDVEEGPLKTAFRNFARVNHPDKVGPAGEARFIAARDAFDTLKSSTKRFAYDRFGPDVIGWASECTTVSDYLERGMMASSGFYIATIVVMLLYAIFGQSGFGAFWRYHLFFTIACSELLLILSPDIWILKTIFPSRVVYQHIRLLRQIFISLSFAITRIGPAMLPSFSGLGPTQGEWEQERTALYMVVKQVTEIAARLDREISRMIQLEIRAAHGQVEEYAPSQPIPEGLAATAPAPPTTPGVMLAGTSRPGSYISQKPGGNKHPQAEGHTSQSTSAPIAGLGGVELDDGVMRRLNKEVVNLVLEKNIKRHPMLARIWRDGVMAGRAAYEREKEERLREARKPSDSLSQSDATAVEILPRDLSGPSSSTKPGPWKQDYIRRRARSEDYFTAPSSFREQLEIRDTPPPTSLRHISEFSSEGTPSTGSSRNSTPEVPDVSSSSLLNVQREELSRMTLSPGPEFQANETLSMRRLSNEAFPPSIPPPGSPPPTAEGRFDVLRSRSMSLVS</sequence>
<dbReference type="SMART" id="SM00271">
    <property type="entry name" value="DnaJ"/>
    <property type="match status" value="1"/>
</dbReference>
<dbReference type="Pfam" id="PF00226">
    <property type="entry name" value="DnaJ"/>
    <property type="match status" value="1"/>
</dbReference>
<comment type="caution">
    <text evidence="5">The sequence shown here is derived from an EMBL/GenBank/DDBJ whole genome shotgun (WGS) entry which is preliminary data.</text>
</comment>
<dbReference type="GO" id="GO:0036503">
    <property type="term" value="P:ERAD pathway"/>
    <property type="evidence" value="ECO:0007669"/>
    <property type="project" value="TreeGrafter"/>
</dbReference>
<dbReference type="PANTHER" id="PTHR44360">
    <property type="entry name" value="DNAJ HOMOLOG SUBFAMILY B MEMBER 9"/>
    <property type="match status" value="1"/>
</dbReference>
<keyword evidence="3" id="KW-1133">Transmembrane helix</keyword>
<feature type="compositionally biased region" description="Polar residues" evidence="2">
    <location>
        <begin position="431"/>
        <end position="460"/>
    </location>
</feature>
<evidence type="ECO:0000256" key="1">
    <source>
        <dbReference type="ARBA" id="ARBA00023186"/>
    </source>
</evidence>
<feature type="region of interest" description="Disordered" evidence="2">
    <location>
        <begin position="349"/>
        <end position="393"/>
    </location>
</feature>